<name>A0A2X2C9T4_PSELU</name>
<dbReference type="AlphaFoldDB" id="A0A2X2C9T4"/>
<dbReference type="Proteomes" id="UP000250443">
    <property type="component" value="Unassembled WGS sequence"/>
</dbReference>
<proteinExistence type="predicted"/>
<protein>
    <submittedName>
        <fullName evidence="1">Bacteriophage protein</fullName>
    </submittedName>
</protein>
<sequence>MLIIRLKNGVTINLERSVGSSGKYGLWEFHRSANSYMRPPDYTPFRHAALLPAEPGESQTVTVAISRPGLPEADWIQVGEGVATYDVDR</sequence>
<dbReference type="EMBL" id="UAUF01000010">
    <property type="protein sequence ID" value="SPZ05322.1"/>
    <property type="molecule type" value="Genomic_DNA"/>
</dbReference>
<dbReference type="RefSeq" id="WP_019366932.1">
    <property type="nucleotide sequence ID" value="NZ_JAKREJ010000009.1"/>
</dbReference>
<reference evidence="1 2" key="1">
    <citation type="submission" date="2018-06" db="EMBL/GenBank/DDBJ databases">
        <authorList>
            <consortium name="Pathogen Informatics"/>
            <person name="Doyle S."/>
        </authorList>
    </citation>
    <scope>NUCLEOTIDE SEQUENCE [LARGE SCALE GENOMIC DNA]</scope>
    <source>
        <strain evidence="1 2">NCTC11842</strain>
    </source>
</reference>
<gene>
    <name evidence="1" type="ORF">NCTC11842_01742</name>
</gene>
<evidence type="ECO:0000313" key="1">
    <source>
        <dbReference type="EMBL" id="SPZ05322.1"/>
    </source>
</evidence>
<organism evidence="1 2">
    <name type="scientific">Pseudomonas luteola</name>
    <dbReference type="NCBI Taxonomy" id="47886"/>
    <lineage>
        <taxon>Bacteria</taxon>
        <taxon>Pseudomonadati</taxon>
        <taxon>Pseudomonadota</taxon>
        <taxon>Gammaproteobacteria</taxon>
        <taxon>Pseudomonadales</taxon>
        <taxon>Pseudomonadaceae</taxon>
        <taxon>Pseudomonas</taxon>
    </lineage>
</organism>
<accession>A0A2X2C9T4</accession>
<evidence type="ECO:0000313" key="2">
    <source>
        <dbReference type="Proteomes" id="UP000250443"/>
    </source>
</evidence>